<protein>
    <recommendedName>
        <fullName evidence="10">Acetohydroxy-acid isomeroreductase</fullName>
    </recommendedName>
    <alternativeName>
        <fullName evidence="12">Ketol-acid reductoisomerase type 1</fullName>
    </alternativeName>
    <alternativeName>
        <fullName evidence="11">Ketol-acid reductoisomerase type I</fullName>
    </alternativeName>
</protein>
<dbReference type="InterPro" id="IPR013023">
    <property type="entry name" value="KARI"/>
</dbReference>
<dbReference type="InterPro" id="IPR000506">
    <property type="entry name" value="KARI_C"/>
</dbReference>
<sequence>MTSKNYTSRVFPLETMAVPGGTETILRGGRHLFTLLPEAFAGVRRIGVIGWGPQGRAQALNLRDSLVDTDITVAVGLRPGSASAADARTHGFTEESGTLGDWLTVAAESDLVILLISDAALVAHHQEIFATLKPRAVIGLSHGFLLGHLRTAGNDFPDGHGVIAVCPKGMGNSVRRLYEQGAQINGAGINSSFAVHADPDGRATDLALGWSVALGSPYTFRTTLESEYRSDIVGERAILLGAVHGIVESLYTRYRLAGDDPVTAYEKSCENVTGPIARTISRAGLLAVREGLDSAGREVFDCAYTATYAPARELVAEIYDEVADGTELRSVVLAERRLGARPMSEIGRSPMWAAGTEVRARRAARELPVEPFTAGVFTATMIAQIDEFAERSHPWSEIVNESVIEAVDSLLPYMHARDVAYMVDNCSRTARLGARRWGPRFQSAYEQIAYPASELPANESLMRAFDTHPVHEALSAAAKLRPSVDISVS</sequence>
<feature type="domain" description="KARI N-terminal Rossmann" evidence="14">
    <location>
        <begin position="26"/>
        <end position="226"/>
    </location>
</feature>
<dbReference type="Gene3D" id="3.40.50.720">
    <property type="entry name" value="NAD(P)-binding Rossmann-like Domain"/>
    <property type="match status" value="1"/>
</dbReference>
<comment type="caution">
    <text evidence="16">The sequence shown here is derived from an EMBL/GenBank/DDBJ whole genome shotgun (WGS) entry which is preliminary data.</text>
</comment>
<evidence type="ECO:0000256" key="6">
    <source>
        <dbReference type="ARBA" id="ARBA00022723"/>
    </source>
</evidence>
<proteinExistence type="inferred from homology"/>
<dbReference type="SUPFAM" id="SSF48179">
    <property type="entry name" value="6-phosphogluconate dehydrogenase C-terminal domain-like"/>
    <property type="match status" value="1"/>
</dbReference>
<evidence type="ECO:0000256" key="10">
    <source>
        <dbReference type="ARBA" id="ARBA00032744"/>
    </source>
</evidence>
<evidence type="ECO:0000256" key="7">
    <source>
        <dbReference type="ARBA" id="ARBA00022842"/>
    </source>
</evidence>
<evidence type="ECO:0000259" key="15">
    <source>
        <dbReference type="PROSITE" id="PS51851"/>
    </source>
</evidence>
<feature type="binding site" evidence="13">
    <location>
        <position position="235"/>
    </location>
    <ligand>
        <name>Mg(2+)</name>
        <dbReference type="ChEBI" id="CHEBI:18420"/>
        <label>1</label>
    </ligand>
</feature>
<dbReference type="PROSITE" id="PS51850">
    <property type="entry name" value="KARI_N"/>
    <property type="match status" value="1"/>
</dbReference>
<keyword evidence="9 13" id="KW-0100">Branched-chain amino acid biosynthesis</keyword>
<dbReference type="Proteomes" id="UP001571476">
    <property type="component" value="Unassembled WGS sequence"/>
</dbReference>
<evidence type="ECO:0000256" key="9">
    <source>
        <dbReference type="ARBA" id="ARBA00023304"/>
    </source>
</evidence>
<keyword evidence="5 13" id="KW-0028">Amino-acid biosynthesis</keyword>
<comment type="similarity">
    <text evidence="4 13">Belongs to the ketol-acid reductoisomerase family.</text>
</comment>
<evidence type="ECO:0000256" key="12">
    <source>
        <dbReference type="ARBA" id="ARBA00050044"/>
    </source>
</evidence>
<dbReference type="RefSeq" id="WP_372567216.1">
    <property type="nucleotide sequence ID" value="NZ_JBGOSP010000058.1"/>
</dbReference>
<evidence type="ECO:0000256" key="1">
    <source>
        <dbReference type="ARBA" id="ARBA00001946"/>
    </source>
</evidence>
<dbReference type="InterPro" id="IPR013328">
    <property type="entry name" value="6PGD_dom2"/>
</dbReference>
<evidence type="ECO:0000256" key="11">
    <source>
        <dbReference type="ARBA" id="ARBA00050043"/>
    </source>
</evidence>
<evidence type="ECO:0000313" key="16">
    <source>
        <dbReference type="EMBL" id="MFA3843393.1"/>
    </source>
</evidence>
<comment type="caution">
    <text evidence="13">Lacks conserved residue(s) required for the propagation of feature annotation.</text>
</comment>
<keyword evidence="7 13" id="KW-0460">Magnesium</keyword>
<comment type="pathway">
    <text evidence="2">Amino-acid biosynthesis; L-valine biosynthesis; L-valine from pyruvate: step 2/4.</text>
</comment>
<dbReference type="Pfam" id="PF07991">
    <property type="entry name" value="KARI_N"/>
    <property type="match status" value="1"/>
</dbReference>
<dbReference type="EMBL" id="JBGOSP010000058">
    <property type="protein sequence ID" value="MFA3843393.1"/>
    <property type="molecule type" value="Genomic_DNA"/>
</dbReference>
<evidence type="ECO:0000256" key="13">
    <source>
        <dbReference type="PROSITE-ProRule" id="PRU01198"/>
    </source>
</evidence>
<dbReference type="PROSITE" id="PS51851">
    <property type="entry name" value="KARI_C"/>
    <property type="match status" value="1"/>
</dbReference>
<reference evidence="16 17" key="1">
    <citation type="submission" date="2024-08" db="EMBL/GenBank/DDBJ databases">
        <title>Genome sequence of Streptomyces aureus CACIA-1.46HGO.</title>
        <authorList>
            <person name="Evangelista-Martinez Z."/>
        </authorList>
    </citation>
    <scope>NUCLEOTIDE SEQUENCE [LARGE SCALE GENOMIC DNA]</scope>
    <source>
        <strain evidence="16 17">CACIA-1.46HGO</strain>
    </source>
</reference>
<evidence type="ECO:0000256" key="4">
    <source>
        <dbReference type="ARBA" id="ARBA00010318"/>
    </source>
</evidence>
<feature type="binding site" evidence="13">
    <location>
        <position position="231"/>
    </location>
    <ligand>
        <name>Mg(2+)</name>
        <dbReference type="ChEBI" id="CHEBI:18420"/>
        <label>2</label>
    </ligand>
</feature>
<dbReference type="PANTHER" id="PTHR21371">
    <property type="entry name" value="KETOL-ACID REDUCTOISOMERASE, MITOCHONDRIAL"/>
    <property type="match status" value="1"/>
</dbReference>
<keyword evidence="6 13" id="KW-0479">Metal-binding</keyword>
<dbReference type="InterPro" id="IPR036291">
    <property type="entry name" value="NAD(P)-bd_dom_sf"/>
</dbReference>
<evidence type="ECO:0000256" key="5">
    <source>
        <dbReference type="ARBA" id="ARBA00022605"/>
    </source>
</evidence>
<keyword evidence="8 13" id="KW-0560">Oxidoreductase</keyword>
<comment type="pathway">
    <text evidence="3">Amino-acid biosynthesis; L-isoleucine biosynthesis; L-isoleucine from 2-oxobutanoate: step 2/4.</text>
</comment>
<gene>
    <name evidence="16" type="ORF">ACEG43_46020</name>
</gene>
<evidence type="ECO:0000256" key="2">
    <source>
        <dbReference type="ARBA" id="ARBA00004864"/>
    </source>
</evidence>
<feature type="binding site" evidence="13">
    <location>
        <position position="231"/>
    </location>
    <ligand>
        <name>Mg(2+)</name>
        <dbReference type="ChEBI" id="CHEBI:18420"/>
        <label>1</label>
    </ligand>
</feature>
<evidence type="ECO:0000313" key="17">
    <source>
        <dbReference type="Proteomes" id="UP001571476"/>
    </source>
</evidence>
<keyword evidence="17" id="KW-1185">Reference proteome</keyword>
<dbReference type="InterPro" id="IPR013116">
    <property type="entry name" value="KARI_N"/>
</dbReference>
<dbReference type="SUPFAM" id="SSF51735">
    <property type="entry name" value="NAD(P)-binding Rossmann-fold domains"/>
    <property type="match status" value="1"/>
</dbReference>
<evidence type="ECO:0000256" key="8">
    <source>
        <dbReference type="ARBA" id="ARBA00023002"/>
    </source>
</evidence>
<dbReference type="InterPro" id="IPR008927">
    <property type="entry name" value="6-PGluconate_DH-like_C_sf"/>
</dbReference>
<dbReference type="Pfam" id="PF01450">
    <property type="entry name" value="KARI_C"/>
    <property type="match status" value="1"/>
</dbReference>
<feature type="domain" description="KARI C-terminal knotted" evidence="15">
    <location>
        <begin position="223"/>
        <end position="365"/>
    </location>
</feature>
<name>A0ABV4SYN2_9ACTN</name>
<dbReference type="PANTHER" id="PTHR21371:SF1">
    <property type="entry name" value="KETOL-ACID REDUCTOISOMERASE, MITOCHONDRIAL"/>
    <property type="match status" value="1"/>
</dbReference>
<evidence type="ECO:0000256" key="3">
    <source>
        <dbReference type="ARBA" id="ARBA00004885"/>
    </source>
</evidence>
<dbReference type="Gene3D" id="1.10.1040.10">
    <property type="entry name" value="N-(1-d-carboxylethyl)-l-norvaline Dehydrogenase, domain 2"/>
    <property type="match status" value="1"/>
</dbReference>
<organism evidence="16 17">
    <name type="scientific">Streptomyces aureus</name>
    <dbReference type="NCBI Taxonomy" id="193461"/>
    <lineage>
        <taxon>Bacteria</taxon>
        <taxon>Bacillati</taxon>
        <taxon>Actinomycetota</taxon>
        <taxon>Actinomycetes</taxon>
        <taxon>Kitasatosporales</taxon>
        <taxon>Streptomycetaceae</taxon>
        <taxon>Streptomyces</taxon>
    </lineage>
</organism>
<comment type="cofactor">
    <cofactor evidence="1">
        <name>Mg(2+)</name>
        <dbReference type="ChEBI" id="CHEBI:18420"/>
    </cofactor>
</comment>
<evidence type="ECO:0000259" key="14">
    <source>
        <dbReference type="PROSITE" id="PS51850"/>
    </source>
</evidence>
<accession>A0ABV4SYN2</accession>